<organism evidence="1 2">
    <name type="scientific">Trifolium medium</name>
    <dbReference type="NCBI Taxonomy" id="97028"/>
    <lineage>
        <taxon>Eukaryota</taxon>
        <taxon>Viridiplantae</taxon>
        <taxon>Streptophyta</taxon>
        <taxon>Embryophyta</taxon>
        <taxon>Tracheophyta</taxon>
        <taxon>Spermatophyta</taxon>
        <taxon>Magnoliopsida</taxon>
        <taxon>eudicotyledons</taxon>
        <taxon>Gunneridae</taxon>
        <taxon>Pentapetalae</taxon>
        <taxon>rosids</taxon>
        <taxon>fabids</taxon>
        <taxon>Fabales</taxon>
        <taxon>Fabaceae</taxon>
        <taxon>Papilionoideae</taxon>
        <taxon>50 kb inversion clade</taxon>
        <taxon>NPAAA clade</taxon>
        <taxon>Hologalegina</taxon>
        <taxon>IRL clade</taxon>
        <taxon>Trifolieae</taxon>
        <taxon>Trifolium</taxon>
    </lineage>
</organism>
<keyword evidence="2" id="KW-1185">Reference proteome</keyword>
<keyword evidence="1" id="KW-0413">Isomerase</keyword>
<accession>A0A392NRG5</accession>
<evidence type="ECO:0000313" key="2">
    <source>
        <dbReference type="Proteomes" id="UP000265520"/>
    </source>
</evidence>
<dbReference type="PANTHER" id="PTHR45184">
    <property type="entry name" value="DNAJ PROTEIN ERDJ3A"/>
    <property type="match status" value="1"/>
</dbReference>
<name>A0A392NRG5_9FABA</name>
<dbReference type="AlphaFoldDB" id="A0A392NRG5"/>
<sequence length="179" mass="19786">MEKLGIDALPAIVGWLPNGEKIILKTGVSVKDVKSGVQDLSNILDSFEKVSKKETPRQSKKAQTDSEDEYIQLLSRSNFEDLCGAKTPVCIIGAFRSLKAREKLEYLLVLVSHMSLSRKPNGGSSSRDSISYALLDSAQQQSFLNAFDKTGYKSSDKLLIAYKPRKGKFAVFMGDMTIE</sequence>
<feature type="non-terminal residue" evidence="1">
    <location>
        <position position="179"/>
    </location>
</feature>
<comment type="caution">
    <text evidence="1">The sequence shown here is derived from an EMBL/GenBank/DDBJ whole genome shotgun (WGS) entry which is preliminary data.</text>
</comment>
<dbReference type="Proteomes" id="UP000265520">
    <property type="component" value="Unassembled WGS sequence"/>
</dbReference>
<dbReference type="EMBL" id="LXQA010049190">
    <property type="protein sequence ID" value="MCI02467.1"/>
    <property type="molecule type" value="Genomic_DNA"/>
</dbReference>
<protein>
    <submittedName>
        <fullName evidence="1">Protein disulfide-isomerase-like</fullName>
    </submittedName>
</protein>
<evidence type="ECO:0000313" key="1">
    <source>
        <dbReference type="EMBL" id="MCI02467.1"/>
    </source>
</evidence>
<dbReference type="PANTHER" id="PTHR45184:SF1">
    <property type="entry name" value="DNAJ PROTEIN ERDJ3A"/>
    <property type="match status" value="1"/>
</dbReference>
<reference evidence="1 2" key="1">
    <citation type="journal article" date="2018" name="Front. Plant Sci.">
        <title>Red Clover (Trifolium pratense) and Zigzag Clover (T. medium) - A Picture of Genomic Similarities and Differences.</title>
        <authorList>
            <person name="Dluhosova J."/>
            <person name="Istvanek J."/>
            <person name="Nedelnik J."/>
            <person name="Repkova J."/>
        </authorList>
    </citation>
    <scope>NUCLEOTIDE SEQUENCE [LARGE SCALE GENOMIC DNA]</scope>
    <source>
        <strain evidence="2">cv. 10/8</strain>
        <tissue evidence="1">Leaf</tissue>
    </source>
</reference>
<proteinExistence type="predicted"/>
<dbReference type="GO" id="GO:0016853">
    <property type="term" value="F:isomerase activity"/>
    <property type="evidence" value="ECO:0007669"/>
    <property type="project" value="UniProtKB-KW"/>
</dbReference>
<dbReference type="InterPro" id="IPR052842">
    <property type="entry name" value="ER_Co-chaperone"/>
</dbReference>